<comment type="caution">
    <text evidence="3">The sequence shown here is derived from an EMBL/GenBank/DDBJ whole genome shotgun (WGS) entry which is preliminary data.</text>
</comment>
<evidence type="ECO:0000259" key="2">
    <source>
        <dbReference type="Pfam" id="PF12146"/>
    </source>
</evidence>
<dbReference type="InterPro" id="IPR022742">
    <property type="entry name" value="Hydrolase_4"/>
</dbReference>
<feature type="signal peptide" evidence="1">
    <location>
        <begin position="1"/>
        <end position="30"/>
    </location>
</feature>
<dbReference type="InterPro" id="IPR029058">
    <property type="entry name" value="AB_hydrolase_fold"/>
</dbReference>
<proteinExistence type="predicted"/>
<evidence type="ECO:0000256" key="1">
    <source>
        <dbReference type="SAM" id="SignalP"/>
    </source>
</evidence>
<feature type="domain" description="Serine aminopeptidase S33" evidence="2">
    <location>
        <begin position="200"/>
        <end position="300"/>
    </location>
</feature>
<reference evidence="3 4" key="1">
    <citation type="submission" date="2024-02" db="EMBL/GenBank/DDBJ databases">
        <title>A novel Gemmatimonadota bacterium.</title>
        <authorList>
            <person name="Du Z.-J."/>
            <person name="Ye Y.-Q."/>
        </authorList>
    </citation>
    <scope>NUCLEOTIDE SEQUENCE [LARGE SCALE GENOMIC DNA]</scope>
    <source>
        <strain evidence="3 4">DH-20</strain>
    </source>
</reference>
<keyword evidence="3" id="KW-0378">Hydrolase</keyword>
<dbReference type="Gene3D" id="3.40.50.1820">
    <property type="entry name" value="alpha/beta hydrolase"/>
    <property type="match status" value="1"/>
</dbReference>
<dbReference type="RefSeq" id="WP_405276865.1">
    <property type="nucleotide sequence ID" value="NZ_JBBHLI010000004.1"/>
</dbReference>
<dbReference type="PANTHER" id="PTHR43265:SF1">
    <property type="entry name" value="ESTERASE ESTD"/>
    <property type="match status" value="1"/>
</dbReference>
<dbReference type="PANTHER" id="PTHR43265">
    <property type="entry name" value="ESTERASE ESTD"/>
    <property type="match status" value="1"/>
</dbReference>
<evidence type="ECO:0000313" key="4">
    <source>
        <dbReference type="Proteomes" id="UP001484239"/>
    </source>
</evidence>
<dbReference type="EMBL" id="JBBHLI010000004">
    <property type="protein sequence ID" value="MEK9500950.1"/>
    <property type="molecule type" value="Genomic_DNA"/>
</dbReference>
<keyword evidence="4" id="KW-1185">Reference proteome</keyword>
<gene>
    <name evidence="3" type="ORF">WI372_08180</name>
</gene>
<dbReference type="Pfam" id="PF12146">
    <property type="entry name" value="Hydrolase_4"/>
    <property type="match status" value="1"/>
</dbReference>
<organism evidence="3 4">
    <name type="scientific">Gaopeijia maritima</name>
    <dbReference type="NCBI Taxonomy" id="3119007"/>
    <lineage>
        <taxon>Bacteria</taxon>
        <taxon>Pseudomonadati</taxon>
        <taxon>Gemmatimonadota</taxon>
        <taxon>Longimicrobiia</taxon>
        <taxon>Gaopeijiales</taxon>
        <taxon>Gaopeijiaceae</taxon>
        <taxon>Gaopeijia</taxon>
    </lineage>
</organism>
<protein>
    <submittedName>
        <fullName evidence="3">Alpha/beta hydrolase</fullName>
    </submittedName>
</protein>
<keyword evidence="1" id="KW-0732">Signal</keyword>
<dbReference type="Proteomes" id="UP001484239">
    <property type="component" value="Unassembled WGS sequence"/>
</dbReference>
<accession>A0ABU9EAI9</accession>
<evidence type="ECO:0000313" key="3">
    <source>
        <dbReference type="EMBL" id="MEK9500950.1"/>
    </source>
</evidence>
<name>A0ABU9EAI9_9BACT</name>
<dbReference type="InterPro" id="IPR053145">
    <property type="entry name" value="AB_hydrolase_Est10"/>
</dbReference>
<dbReference type="SUPFAM" id="SSF53474">
    <property type="entry name" value="alpha/beta-Hydrolases"/>
    <property type="match status" value="1"/>
</dbReference>
<feature type="chain" id="PRO_5045257160" evidence="1">
    <location>
        <begin position="31"/>
        <end position="473"/>
    </location>
</feature>
<dbReference type="GO" id="GO:0016787">
    <property type="term" value="F:hydrolase activity"/>
    <property type="evidence" value="ECO:0007669"/>
    <property type="project" value="UniProtKB-KW"/>
</dbReference>
<sequence>MTSAAVHSVRSLRTPGLLLAIALAPVGALAQTPDLVGDWSGALEVAGTRLPIVFHITADDEGYAATMDSPNQGAFGIPAGRPSVEGDRVTIAVAAVGGSWTGTAAGDTLAGEWTQAGQALPLVLVRGGPAAPPPPARPQHPEPPFPYDVEEVRYPVPGTDVELAGTLTLPPGDGPFVAALLITGSGPQNRDEEVMGHRVFAVLADALTRAGIAVLRVDDRGVGESTGDFSAATSDDFARDAAAGVAFLKEHARVDPQAVGLVGHSEGGLVAPMVAAEVETAFSVLLAGPAVNGEEVLVAQTAHMQRAQGVPPAQVEANRTAIRAVARILRERPREVWADEVREALMASVPAGVPEAQAAQVRAAVDGQVQSFVTPWMARFVAYDPRPALEALDGPVLALFGALDAQVLPSQNLTPMREALADNPEATVEVLDGLNHLFQPAESGLPTEYAQIETTVDPAALDRVARWILAVTR</sequence>